<dbReference type="HOGENOM" id="CLU_2197976_0_0_1"/>
<dbReference type="AlphaFoldDB" id="A0A0C9YQ91"/>
<name>A0A0C9YQ91_9AGAM</name>
<dbReference type="EMBL" id="KN833697">
    <property type="protein sequence ID" value="KIK27235.1"/>
    <property type="molecule type" value="Genomic_DNA"/>
</dbReference>
<accession>A0A0C9YQ91</accession>
<feature type="compositionally biased region" description="Basic residues" evidence="1">
    <location>
        <begin position="97"/>
        <end position="108"/>
    </location>
</feature>
<dbReference type="Proteomes" id="UP000054018">
    <property type="component" value="Unassembled WGS sequence"/>
</dbReference>
<reference evidence="2 3" key="1">
    <citation type="submission" date="2014-04" db="EMBL/GenBank/DDBJ databases">
        <authorList>
            <consortium name="DOE Joint Genome Institute"/>
            <person name="Kuo A."/>
            <person name="Kohler A."/>
            <person name="Costa M.D."/>
            <person name="Nagy L.G."/>
            <person name="Floudas D."/>
            <person name="Copeland A."/>
            <person name="Barry K.W."/>
            <person name="Cichocki N."/>
            <person name="Veneault-Fourrey C."/>
            <person name="LaButti K."/>
            <person name="Lindquist E.A."/>
            <person name="Lipzen A."/>
            <person name="Lundell T."/>
            <person name="Morin E."/>
            <person name="Murat C."/>
            <person name="Sun H."/>
            <person name="Tunlid A."/>
            <person name="Henrissat B."/>
            <person name="Grigoriev I.V."/>
            <person name="Hibbett D.S."/>
            <person name="Martin F."/>
            <person name="Nordberg H.P."/>
            <person name="Cantor M.N."/>
            <person name="Hua S.X."/>
        </authorList>
    </citation>
    <scope>NUCLEOTIDE SEQUENCE [LARGE SCALE GENOMIC DNA]</scope>
    <source>
        <strain evidence="2 3">441</strain>
    </source>
</reference>
<dbReference type="OrthoDB" id="2688706at2759"/>
<evidence type="ECO:0000256" key="1">
    <source>
        <dbReference type="SAM" id="MobiDB-lite"/>
    </source>
</evidence>
<proteinExistence type="predicted"/>
<reference evidence="3" key="2">
    <citation type="submission" date="2015-01" db="EMBL/GenBank/DDBJ databases">
        <title>Evolutionary Origins and Diversification of the Mycorrhizal Mutualists.</title>
        <authorList>
            <consortium name="DOE Joint Genome Institute"/>
            <consortium name="Mycorrhizal Genomics Consortium"/>
            <person name="Kohler A."/>
            <person name="Kuo A."/>
            <person name="Nagy L.G."/>
            <person name="Floudas D."/>
            <person name="Copeland A."/>
            <person name="Barry K.W."/>
            <person name="Cichocki N."/>
            <person name="Veneault-Fourrey C."/>
            <person name="LaButti K."/>
            <person name="Lindquist E.A."/>
            <person name="Lipzen A."/>
            <person name="Lundell T."/>
            <person name="Morin E."/>
            <person name="Murat C."/>
            <person name="Riley R."/>
            <person name="Ohm R."/>
            <person name="Sun H."/>
            <person name="Tunlid A."/>
            <person name="Henrissat B."/>
            <person name="Grigoriev I.V."/>
            <person name="Hibbett D.S."/>
            <person name="Martin F."/>
        </authorList>
    </citation>
    <scope>NUCLEOTIDE SEQUENCE [LARGE SCALE GENOMIC DNA]</scope>
    <source>
        <strain evidence="3">441</strain>
    </source>
</reference>
<protein>
    <submittedName>
        <fullName evidence="2">Uncharacterized protein</fullName>
    </submittedName>
</protein>
<evidence type="ECO:0000313" key="3">
    <source>
        <dbReference type="Proteomes" id="UP000054018"/>
    </source>
</evidence>
<sequence>MESRFLTNFSPGMDGARSRLQWASLRCTTRPEGIAYSLFGIFGLHLPVLYGGSAEKAFGRLWPKSYRSLGFTPAFLPTSPHIKRYHCLHPNPMQRNSHQRRVSSLRRP</sequence>
<dbReference type="STRING" id="765257.A0A0C9YQ91"/>
<gene>
    <name evidence="2" type="ORF">PISMIDRAFT_632760</name>
</gene>
<keyword evidence="3" id="KW-1185">Reference proteome</keyword>
<dbReference type="PANTHER" id="PTHR10622">
    <property type="entry name" value="HET DOMAIN-CONTAINING PROTEIN"/>
    <property type="match status" value="1"/>
</dbReference>
<dbReference type="PANTHER" id="PTHR10622:SF10">
    <property type="entry name" value="HET DOMAIN-CONTAINING PROTEIN"/>
    <property type="match status" value="1"/>
</dbReference>
<evidence type="ECO:0000313" key="2">
    <source>
        <dbReference type="EMBL" id="KIK27235.1"/>
    </source>
</evidence>
<feature type="region of interest" description="Disordered" evidence="1">
    <location>
        <begin position="86"/>
        <end position="108"/>
    </location>
</feature>
<organism evidence="2 3">
    <name type="scientific">Pisolithus microcarpus 441</name>
    <dbReference type="NCBI Taxonomy" id="765257"/>
    <lineage>
        <taxon>Eukaryota</taxon>
        <taxon>Fungi</taxon>
        <taxon>Dikarya</taxon>
        <taxon>Basidiomycota</taxon>
        <taxon>Agaricomycotina</taxon>
        <taxon>Agaricomycetes</taxon>
        <taxon>Agaricomycetidae</taxon>
        <taxon>Boletales</taxon>
        <taxon>Sclerodermatineae</taxon>
        <taxon>Pisolithaceae</taxon>
        <taxon>Pisolithus</taxon>
    </lineage>
</organism>